<reference evidence="3" key="3">
    <citation type="submission" date="2019-09" db="EMBL/GenBank/DDBJ databases">
        <title>Co-occurence of chitin degradation, pigmentation and bioactivity in marine Pseudoalteromonas.</title>
        <authorList>
            <person name="Sonnenschein E.C."/>
            <person name="Bech P.K."/>
        </authorList>
    </citation>
    <scope>NUCLEOTIDE SEQUENCE</scope>
    <source>
        <strain evidence="3">S2231</strain>
        <strain evidence="2">S2233</strain>
    </source>
</reference>
<protein>
    <submittedName>
        <fullName evidence="3">EamA-like transporter family protein</fullName>
    </submittedName>
</protein>
<dbReference type="Proteomes" id="UP000307706">
    <property type="component" value="Unassembled WGS sequence"/>
</dbReference>
<keyword evidence="1" id="KW-0812">Transmembrane</keyword>
<feature type="transmembrane region" description="Helical" evidence="1">
    <location>
        <begin position="130"/>
        <end position="149"/>
    </location>
</feature>
<dbReference type="GO" id="GO:0005886">
    <property type="term" value="C:plasma membrane"/>
    <property type="evidence" value="ECO:0007669"/>
    <property type="project" value="TreeGrafter"/>
</dbReference>
<proteinExistence type="predicted"/>
<dbReference type="RefSeq" id="WP_119863195.1">
    <property type="nucleotide sequence ID" value="NZ_PNCK01000019.1"/>
</dbReference>
<dbReference type="EMBL" id="PNCK01000019">
    <property type="protein sequence ID" value="TMP44729.1"/>
    <property type="molecule type" value="Genomic_DNA"/>
</dbReference>
<dbReference type="EMBL" id="PNCL01000018">
    <property type="protein sequence ID" value="TMP61103.1"/>
    <property type="molecule type" value="Genomic_DNA"/>
</dbReference>
<evidence type="ECO:0000313" key="4">
    <source>
        <dbReference type="Proteomes" id="UP000305730"/>
    </source>
</evidence>
<organism evidence="3 5">
    <name type="scientific">Pseudoalteromonas citrea</name>
    <dbReference type="NCBI Taxonomy" id="43655"/>
    <lineage>
        <taxon>Bacteria</taxon>
        <taxon>Pseudomonadati</taxon>
        <taxon>Pseudomonadota</taxon>
        <taxon>Gammaproteobacteria</taxon>
        <taxon>Alteromonadales</taxon>
        <taxon>Pseudoalteromonadaceae</taxon>
        <taxon>Pseudoalteromonas</taxon>
    </lineage>
</organism>
<keyword evidence="4" id="KW-1185">Reference proteome</keyword>
<dbReference type="PANTHER" id="PTHR34821">
    <property type="entry name" value="INNER MEMBRANE PROTEIN YDCZ"/>
    <property type="match status" value="1"/>
</dbReference>
<comment type="caution">
    <text evidence="3">The sequence shown here is derived from an EMBL/GenBank/DDBJ whole genome shotgun (WGS) entry which is preliminary data.</text>
</comment>
<keyword evidence="1" id="KW-0472">Membrane</keyword>
<feature type="transmembrane region" description="Helical" evidence="1">
    <location>
        <begin position="72"/>
        <end position="93"/>
    </location>
</feature>
<sequence>MSNLGIYLLLPFSILIGFSLASQAGVNAQLRVALHSPIQAAFISFLIGTIVLGSIAFVQGGSWFKPNALATIPWWAWLGGLFGAFNIAMSVFLAPKLGAMVLAISIVCGQIIASLALDQNGWLGYPKIDITPSRIIGALFVIAGMLLIAKK</sequence>
<dbReference type="Proteomes" id="UP000305730">
    <property type="component" value="Unassembled WGS sequence"/>
</dbReference>
<dbReference type="InterPro" id="IPR006750">
    <property type="entry name" value="YdcZ"/>
</dbReference>
<name>A0A5S3XUF1_9GAMM</name>
<gene>
    <name evidence="3" type="ORF">CWB96_04970</name>
    <name evidence="2" type="ORF">CWB97_05835</name>
</gene>
<dbReference type="Pfam" id="PF04657">
    <property type="entry name" value="DMT_YdcZ"/>
    <property type="match status" value="1"/>
</dbReference>
<dbReference type="PANTHER" id="PTHR34821:SF2">
    <property type="entry name" value="INNER MEMBRANE PROTEIN YDCZ"/>
    <property type="match status" value="1"/>
</dbReference>
<keyword evidence="1" id="KW-1133">Transmembrane helix</keyword>
<evidence type="ECO:0000256" key="1">
    <source>
        <dbReference type="SAM" id="Phobius"/>
    </source>
</evidence>
<feature type="transmembrane region" description="Helical" evidence="1">
    <location>
        <begin position="100"/>
        <end position="118"/>
    </location>
</feature>
<evidence type="ECO:0000313" key="5">
    <source>
        <dbReference type="Proteomes" id="UP000307706"/>
    </source>
</evidence>
<reference evidence="3 5" key="1">
    <citation type="submission" date="2017-12" db="EMBL/GenBank/DDBJ databases">
        <authorList>
            <person name="Paulsen S."/>
            <person name="Gram L.K."/>
        </authorList>
    </citation>
    <scope>NUCLEOTIDE SEQUENCE [LARGE SCALE GENOMIC DNA]</scope>
    <source>
        <strain evidence="3 5">S2231</strain>
        <strain evidence="2">S2233</strain>
    </source>
</reference>
<dbReference type="OrthoDB" id="7864805at2"/>
<reference evidence="4 5" key="2">
    <citation type="submission" date="2019-06" db="EMBL/GenBank/DDBJ databases">
        <title>Co-occurence of chitin degradation, pigmentation and bioactivity in marine Pseudoalteromonas.</title>
        <authorList>
            <person name="Sonnenschein E.C."/>
            <person name="Bech P.K."/>
        </authorList>
    </citation>
    <scope>NUCLEOTIDE SEQUENCE [LARGE SCALE GENOMIC DNA]</scope>
    <source>
        <strain evidence="5">S2231</strain>
        <strain evidence="4">S2233</strain>
    </source>
</reference>
<evidence type="ECO:0000313" key="3">
    <source>
        <dbReference type="EMBL" id="TMP61103.1"/>
    </source>
</evidence>
<feature type="transmembrane region" description="Helical" evidence="1">
    <location>
        <begin position="38"/>
        <end position="60"/>
    </location>
</feature>
<dbReference type="AlphaFoldDB" id="A0A5S3XUF1"/>
<accession>A0A5S3XUF1</accession>
<feature type="transmembrane region" description="Helical" evidence="1">
    <location>
        <begin position="6"/>
        <end position="26"/>
    </location>
</feature>
<evidence type="ECO:0000313" key="2">
    <source>
        <dbReference type="EMBL" id="TMP44729.1"/>
    </source>
</evidence>